<evidence type="ECO:0000256" key="6">
    <source>
        <dbReference type="ARBA" id="ARBA00022989"/>
    </source>
</evidence>
<dbReference type="Pfam" id="PF11779">
    <property type="entry name" value="SPT_ssu-like"/>
    <property type="match status" value="1"/>
</dbReference>
<evidence type="ECO:0000256" key="9">
    <source>
        <dbReference type="ARBA" id="ARBA00038370"/>
    </source>
</evidence>
<evidence type="ECO:0000256" key="4">
    <source>
        <dbReference type="ARBA" id="ARBA00022824"/>
    </source>
</evidence>
<evidence type="ECO:0000256" key="10">
    <source>
        <dbReference type="SAM" id="Phobius"/>
    </source>
</evidence>
<comment type="pathway">
    <text evidence="2">Lipid metabolism.</text>
</comment>
<dbReference type="GO" id="GO:0004758">
    <property type="term" value="F:serine C-palmitoyltransferase activity"/>
    <property type="evidence" value="ECO:0007669"/>
    <property type="project" value="TreeGrafter"/>
</dbReference>
<comment type="similarity">
    <text evidence="9">Belongs to the SPTSS family. SPTSSA subfamily.</text>
</comment>
<accession>A0A7E4W2L8</accession>
<keyword evidence="7" id="KW-0443">Lipid metabolism</keyword>
<dbReference type="GO" id="GO:0005789">
    <property type="term" value="C:endoplasmic reticulum membrane"/>
    <property type="evidence" value="ECO:0007669"/>
    <property type="project" value="UniProtKB-SubCell"/>
</dbReference>
<keyword evidence="5" id="KW-0746">Sphingolipid metabolism</keyword>
<evidence type="ECO:0000313" key="11">
    <source>
        <dbReference type="Proteomes" id="UP000492821"/>
    </source>
</evidence>
<dbReference type="Proteomes" id="UP000492821">
    <property type="component" value="Unassembled WGS sequence"/>
</dbReference>
<dbReference type="PANTHER" id="PTHR47084:SF1">
    <property type="entry name" value="SERINE PALMITOYLTRANSFERASE SMALL SUBUNIT A"/>
    <property type="match status" value="1"/>
</dbReference>
<keyword evidence="6 10" id="KW-1133">Transmembrane helix</keyword>
<dbReference type="InterPro" id="IPR051900">
    <property type="entry name" value="SPT_small_subunit"/>
</dbReference>
<keyword evidence="3 10" id="KW-0812">Transmembrane</keyword>
<dbReference type="GO" id="GO:0017059">
    <property type="term" value="C:serine palmitoyltransferase complex"/>
    <property type="evidence" value="ECO:0007669"/>
    <property type="project" value="TreeGrafter"/>
</dbReference>
<evidence type="ECO:0000256" key="1">
    <source>
        <dbReference type="ARBA" id="ARBA00004477"/>
    </source>
</evidence>
<proteinExistence type="inferred from homology"/>
<name>A0A7E4W2L8_PANRE</name>
<comment type="subcellular location">
    <subcellularLocation>
        <location evidence="1">Endoplasmic reticulum membrane</location>
        <topology evidence="1">Multi-pass membrane protein</topology>
    </subcellularLocation>
</comment>
<feature type="transmembrane region" description="Helical" evidence="10">
    <location>
        <begin position="51"/>
        <end position="71"/>
    </location>
</feature>
<reference evidence="12" key="2">
    <citation type="submission" date="2020-10" db="UniProtKB">
        <authorList>
            <consortium name="WormBaseParasite"/>
        </authorList>
    </citation>
    <scope>IDENTIFICATION</scope>
</reference>
<dbReference type="InterPro" id="IPR024512">
    <property type="entry name" value="Ser_palmitoyltrfase_ssu-like"/>
</dbReference>
<organism evidence="11 12">
    <name type="scientific">Panagrellus redivivus</name>
    <name type="common">Microworm</name>
    <dbReference type="NCBI Taxonomy" id="6233"/>
    <lineage>
        <taxon>Eukaryota</taxon>
        <taxon>Metazoa</taxon>
        <taxon>Ecdysozoa</taxon>
        <taxon>Nematoda</taxon>
        <taxon>Chromadorea</taxon>
        <taxon>Rhabditida</taxon>
        <taxon>Tylenchina</taxon>
        <taxon>Panagrolaimomorpha</taxon>
        <taxon>Panagrolaimoidea</taxon>
        <taxon>Panagrolaimidae</taxon>
        <taxon>Panagrellus</taxon>
    </lineage>
</organism>
<evidence type="ECO:0000256" key="3">
    <source>
        <dbReference type="ARBA" id="ARBA00022692"/>
    </source>
</evidence>
<keyword evidence="8 10" id="KW-0472">Membrane</keyword>
<dbReference type="PANTHER" id="PTHR47084">
    <property type="entry name" value="SERINE PALMITOYLTRANSFERASE SMALL SUBUNIT A"/>
    <property type="match status" value="1"/>
</dbReference>
<reference evidence="11" key="1">
    <citation type="journal article" date="2013" name="Genetics">
        <title>The draft genome and transcriptome of Panagrellus redivivus are shaped by the harsh demands of a free-living lifestyle.</title>
        <authorList>
            <person name="Srinivasan J."/>
            <person name="Dillman A.R."/>
            <person name="Macchietto M.G."/>
            <person name="Heikkinen L."/>
            <person name="Lakso M."/>
            <person name="Fracchia K.M."/>
            <person name="Antoshechkin I."/>
            <person name="Mortazavi A."/>
            <person name="Wong G."/>
            <person name="Sternberg P.W."/>
        </authorList>
    </citation>
    <scope>NUCLEOTIDE SEQUENCE [LARGE SCALE GENOMIC DNA]</scope>
    <source>
        <strain evidence="11">MT8872</strain>
    </source>
</reference>
<protein>
    <submittedName>
        <fullName evidence="12">DUF3961 domain-containing protein</fullName>
    </submittedName>
</protein>
<dbReference type="WBParaSite" id="Pan_g5400.t1">
    <property type="protein sequence ID" value="Pan_g5400.t1"/>
    <property type="gene ID" value="Pan_g5400"/>
</dbReference>
<evidence type="ECO:0000256" key="8">
    <source>
        <dbReference type="ARBA" id="ARBA00023136"/>
    </source>
</evidence>
<keyword evidence="11" id="KW-1185">Reference proteome</keyword>
<evidence type="ECO:0000256" key="7">
    <source>
        <dbReference type="ARBA" id="ARBA00023098"/>
    </source>
</evidence>
<evidence type="ECO:0000256" key="2">
    <source>
        <dbReference type="ARBA" id="ARBA00005189"/>
    </source>
</evidence>
<evidence type="ECO:0000256" key="5">
    <source>
        <dbReference type="ARBA" id="ARBA00022919"/>
    </source>
</evidence>
<evidence type="ECO:0000313" key="12">
    <source>
        <dbReference type="WBParaSite" id="Pan_g5400.t1"/>
    </source>
</evidence>
<dbReference type="GO" id="GO:0046513">
    <property type="term" value="P:ceramide biosynthetic process"/>
    <property type="evidence" value="ECO:0007669"/>
    <property type="project" value="TreeGrafter"/>
</dbReference>
<keyword evidence="4" id="KW-0256">Endoplasmic reticulum</keyword>
<sequence>MSQKHEKVAESPKFESVEKSKKNYNFDLNHWYLQYCLVTGLYMVEPWERKLFNSFVLACAAIGFGVVLPFVSGLLF</sequence>
<dbReference type="AlphaFoldDB" id="A0A7E4W2L8"/>